<protein>
    <recommendedName>
        <fullName evidence="3">Phosphotransferase</fullName>
    </recommendedName>
</protein>
<dbReference type="AlphaFoldDB" id="A0A1B1CEQ8"/>
<sequence length="677" mass="77419">MKKIDLHIHTKTSSQDRDFVFSEHNIKRYVRDAELDCIAITNHNLFDREQFEKIRSVLDILVIPGIEVDIEKFHILVLADGRDLDGFSSRCDEVARKWHTTGLPLRHEEFESILGDLRQYILIPHYLKDPKISPESLERFGGHIHCGEVSSPKKFMACHKDPEMLVPVFFSDCRISDTLSDLPTKQTYVDCEELTFGTLRQVLKDRDKVSLSTIGGNRYFQIFPDGQKLSTGLNVVLGDRSSGKSYTLQRIYDWFGAENTRYIRQFDLVARNEVEDERKFKDFLSEKTSLFSREYLADLQGAVGHMLEIDLKSDMESVEQYVSTLLNYARDTSRHDAFSKATIYNEELFQQKNLSGLENLISSTKRLVSNVEYRLIIDKHIPQAALKALYVELMMTYCTQKESNLKKDWVNTVIQDIKARLQRKSSAPSVTDVDLLRVATNKRGIARFEELVKAARKAKIPLRKKKGSFEIVAQVGPFMRVSELKDLSRSQKGFSAAFEKYDKPYEFLQELRNIGSPVEASDFSKYLVKVEYKILNKDGLVASGGERSEFFLLDKIEGASSADVLLIDEPESSFDNHFLKAEVNEIIKEMSRKMPVVVVTHNNTVGVSIRPDYILYTQKAVEGTEIKWRIFSGPPTSKKLVSADGLELQTRDILLGNLEAGVKTYEERSATYADLKD</sequence>
<evidence type="ECO:0000313" key="2">
    <source>
        <dbReference type="Proteomes" id="UP000092691"/>
    </source>
</evidence>
<dbReference type="RefSeq" id="WP_065282091.1">
    <property type="nucleotide sequence ID" value="NZ_CP016286.1"/>
</dbReference>
<dbReference type="SUPFAM" id="SSF52540">
    <property type="entry name" value="P-loop containing nucleoside triphosphate hydrolases"/>
    <property type="match status" value="1"/>
</dbReference>
<dbReference type="Proteomes" id="UP000092691">
    <property type="component" value="Chromosome"/>
</dbReference>
<name>A0A1B1CEQ8_RHILE</name>
<dbReference type="InterPro" id="IPR027417">
    <property type="entry name" value="P-loop_NTPase"/>
</dbReference>
<dbReference type="Gene3D" id="3.20.20.140">
    <property type="entry name" value="Metal-dependent hydrolases"/>
    <property type="match status" value="1"/>
</dbReference>
<dbReference type="OrthoDB" id="9791620at2"/>
<evidence type="ECO:0000313" key="1">
    <source>
        <dbReference type="EMBL" id="ANP88255.1"/>
    </source>
</evidence>
<evidence type="ECO:0008006" key="3">
    <source>
        <dbReference type="Google" id="ProtNLM"/>
    </source>
</evidence>
<dbReference type="EMBL" id="CP016286">
    <property type="protein sequence ID" value="ANP88255.1"/>
    <property type="molecule type" value="Genomic_DNA"/>
</dbReference>
<dbReference type="Gene3D" id="3.40.50.300">
    <property type="entry name" value="P-loop containing nucleotide triphosphate hydrolases"/>
    <property type="match status" value="1"/>
</dbReference>
<reference evidence="1 2" key="1">
    <citation type="submission" date="2016-06" db="EMBL/GenBank/DDBJ databases">
        <title>Microsymbionts genomes from the relict species Vavilovia formosa.</title>
        <authorList>
            <person name="Chirak E."/>
            <person name="Kimeklis A."/>
            <person name="Andronov E."/>
        </authorList>
    </citation>
    <scope>NUCLEOTIDE SEQUENCE [LARGE SCALE GENOMIC DNA]</scope>
    <source>
        <strain evidence="1 2">Vaf10</strain>
    </source>
</reference>
<dbReference type="CDD" id="cd07432">
    <property type="entry name" value="PHP_HisPPase"/>
    <property type="match status" value="1"/>
</dbReference>
<gene>
    <name evidence="1" type="ORF">BA011_22630</name>
</gene>
<organism evidence="1 2">
    <name type="scientific">Rhizobium leguminosarum</name>
    <dbReference type="NCBI Taxonomy" id="384"/>
    <lineage>
        <taxon>Bacteria</taxon>
        <taxon>Pseudomonadati</taxon>
        <taxon>Pseudomonadota</taxon>
        <taxon>Alphaproteobacteria</taxon>
        <taxon>Hyphomicrobiales</taxon>
        <taxon>Rhizobiaceae</taxon>
        <taxon>Rhizobium/Agrobacterium group</taxon>
        <taxon>Rhizobium</taxon>
    </lineage>
</organism>
<accession>A0A1B1CEQ8</accession>
<dbReference type="SUPFAM" id="SSF89550">
    <property type="entry name" value="PHP domain-like"/>
    <property type="match status" value="1"/>
</dbReference>
<proteinExistence type="predicted"/>
<dbReference type="InterPro" id="IPR016195">
    <property type="entry name" value="Pol/histidinol_Pase-like"/>
</dbReference>